<evidence type="ECO:0000313" key="2">
    <source>
        <dbReference type="EMBL" id="KAF2403820.1"/>
    </source>
</evidence>
<dbReference type="EMBL" id="ML996689">
    <property type="protein sequence ID" value="KAF2403820.1"/>
    <property type="molecule type" value="Genomic_DNA"/>
</dbReference>
<reference evidence="2" key="1">
    <citation type="journal article" date="2020" name="Stud. Mycol.">
        <title>101 Dothideomycetes genomes: a test case for predicting lifestyles and emergence of pathogens.</title>
        <authorList>
            <person name="Haridas S."/>
            <person name="Albert R."/>
            <person name="Binder M."/>
            <person name="Bloem J."/>
            <person name="Labutti K."/>
            <person name="Salamov A."/>
            <person name="Andreopoulos B."/>
            <person name="Baker S."/>
            <person name="Barry K."/>
            <person name="Bills G."/>
            <person name="Bluhm B."/>
            <person name="Cannon C."/>
            <person name="Castanera R."/>
            <person name="Culley D."/>
            <person name="Daum C."/>
            <person name="Ezra D."/>
            <person name="Gonzalez J."/>
            <person name="Henrissat B."/>
            <person name="Kuo A."/>
            <person name="Liang C."/>
            <person name="Lipzen A."/>
            <person name="Lutzoni F."/>
            <person name="Magnuson J."/>
            <person name="Mondo S."/>
            <person name="Nolan M."/>
            <person name="Ohm R."/>
            <person name="Pangilinan J."/>
            <person name="Park H.-J."/>
            <person name="Ramirez L."/>
            <person name="Alfaro M."/>
            <person name="Sun H."/>
            <person name="Tritt A."/>
            <person name="Yoshinaga Y."/>
            <person name="Zwiers L.-H."/>
            <person name="Turgeon B."/>
            <person name="Goodwin S."/>
            <person name="Spatafora J."/>
            <person name="Crous P."/>
            <person name="Grigoriev I."/>
        </authorList>
    </citation>
    <scope>NUCLEOTIDE SEQUENCE</scope>
    <source>
        <strain evidence="2">CBS 262.69</strain>
    </source>
</reference>
<feature type="compositionally biased region" description="Polar residues" evidence="1">
    <location>
        <begin position="68"/>
        <end position="82"/>
    </location>
</feature>
<feature type="region of interest" description="Disordered" evidence="1">
    <location>
        <begin position="67"/>
        <end position="107"/>
    </location>
</feature>
<evidence type="ECO:0000256" key="1">
    <source>
        <dbReference type="SAM" id="MobiDB-lite"/>
    </source>
</evidence>
<sequence length="107" mass="11502">MGSKCARIRSGEWVGFGASRRGREWQVGMCSSGHRDDEPGGSLVATGFTTALLHLFWSRARTRHGLDITSSPALQAPGSSSPRRPDELPRASSYPIARASNFSPTSV</sequence>
<gene>
    <name evidence="2" type="ORF">EJ06DRAFT_295718</name>
</gene>
<accession>A0A6G1I6B2</accession>
<proteinExistence type="predicted"/>
<organism evidence="2 3">
    <name type="scientific">Trichodelitschia bisporula</name>
    <dbReference type="NCBI Taxonomy" id="703511"/>
    <lineage>
        <taxon>Eukaryota</taxon>
        <taxon>Fungi</taxon>
        <taxon>Dikarya</taxon>
        <taxon>Ascomycota</taxon>
        <taxon>Pezizomycotina</taxon>
        <taxon>Dothideomycetes</taxon>
        <taxon>Dothideomycetes incertae sedis</taxon>
        <taxon>Phaeotrichales</taxon>
        <taxon>Phaeotrichaceae</taxon>
        <taxon>Trichodelitschia</taxon>
    </lineage>
</organism>
<keyword evidence="3" id="KW-1185">Reference proteome</keyword>
<dbReference type="Proteomes" id="UP000799640">
    <property type="component" value="Unassembled WGS sequence"/>
</dbReference>
<protein>
    <submittedName>
        <fullName evidence="2">Uncharacterized protein</fullName>
    </submittedName>
</protein>
<evidence type="ECO:0000313" key="3">
    <source>
        <dbReference type="Proteomes" id="UP000799640"/>
    </source>
</evidence>
<dbReference type="AlphaFoldDB" id="A0A6G1I6B2"/>
<name>A0A6G1I6B2_9PEZI</name>